<protein>
    <submittedName>
        <fullName evidence="2">Uncharacterized protein</fullName>
    </submittedName>
</protein>
<evidence type="ECO:0000313" key="3">
    <source>
        <dbReference type="Proteomes" id="UP000094336"/>
    </source>
</evidence>
<dbReference type="AlphaFoldDB" id="A0A1E3QQ36"/>
<keyword evidence="3" id="KW-1185">Reference proteome</keyword>
<gene>
    <name evidence="2" type="ORF">BABINDRAFT_161489</name>
</gene>
<feature type="compositionally biased region" description="Polar residues" evidence="1">
    <location>
        <begin position="54"/>
        <end position="65"/>
    </location>
</feature>
<name>A0A1E3QQ36_9ASCO</name>
<dbReference type="Proteomes" id="UP000094336">
    <property type="component" value="Unassembled WGS sequence"/>
</dbReference>
<reference evidence="3" key="1">
    <citation type="submission" date="2016-05" db="EMBL/GenBank/DDBJ databases">
        <title>Comparative genomics of biotechnologically important yeasts.</title>
        <authorList>
            <consortium name="DOE Joint Genome Institute"/>
            <person name="Riley R."/>
            <person name="Haridas S."/>
            <person name="Wolfe K.H."/>
            <person name="Lopes M.R."/>
            <person name="Hittinger C.T."/>
            <person name="Goker M."/>
            <person name="Salamov A."/>
            <person name="Wisecaver J."/>
            <person name="Long T.M."/>
            <person name="Aerts A.L."/>
            <person name="Barry K."/>
            <person name="Choi C."/>
            <person name="Clum A."/>
            <person name="Coughlan A.Y."/>
            <person name="Deshpande S."/>
            <person name="Douglass A.P."/>
            <person name="Hanson S.J."/>
            <person name="Klenk H.-P."/>
            <person name="Labutti K."/>
            <person name="Lapidus A."/>
            <person name="Lindquist E."/>
            <person name="Lipzen A."/>
            <person name="Meier-Kolthoff J.P."/>
            <person name="Ohm R.A."/>
            <person name="Otillar R.P."/>
            <person name="Pangilinan J."/>
            <person name="Peng Y."/>
            <person name="Rokas A."/>
            <person name="Rosa C.A."/>
            <person name="Scheuner C."/>
            <person name="Sibirny A.A."/>
            <person name="Slot J.C."/>
            <person name="Stielow J.B."/>
            <person name="Sun H."/>
            <person name="Kurtzman C.P."/>
            <person name="Blackwell M."/>
            <person name="Grigoriev I.V."/>
            <person name="Jeffries T.W."/>
        </authorList>
    </citation>
    <scope>NUCLEOTIDE SEQUENCE [LARGE SCALE GENOMIC DNA]</scope>
    <source>
        <strain evidence="3">NRRL Y-12698</strain>
    </source>
</reference>
<feature type="region of interest" description="Disordered" evidence="1">
    <location>
        <begin position="45"/>
        <end position="80"/>
    </location>
</feature>
<proteinExistence type="predicted"/>
<sequence>MTVARLSLRRVASIRTASACWIPITYRTFSNSVIGPQLQLKLPCPQQQSEVKESSASGFEPQVSSDGEYHHGPTSANTSE</sequence>
<accession>A0A1E3QQ36</accession>
<evidence type="ECO:0000313" key="2">
    <source>
        <dbReference type="EMBL" id="ODQ79795.1"/>
    </source>
</evidence>
<dbReference type="GeneID" id="30146687"/>
<dbReference type="RefSeq" id="XP_018985123.1">
    <property type="nucleotide sequence ID" value="XM_019128834.1"/>
</dbReference>
<dbReference type="EMBL" id="KV454431">
    <property type="protein sequence ID" value="ODQ79795.1"/>
    <property type="molecule type" value="Genomic_DNA"/>
</dbReference>
<organism evidence="2 3">
    <name type="scientific">Babjeviella inositovora NRRL Y-12698</name>
    <dbReference type="NCBI Taxonomy" id="984486"/>
    <lineage>
        <taxon>Eukaryota</taxon>
        <taxon>Fungi</taxon>
        <taxon>Dikarya</taxon>
        <taxon>Ascomycota</taxon>
        <taxon>Saccharomycotina</taxon>
        <taxon>Pichiomycetes</taxon>
        <taxon>Serinales incertae sedis</taxon>
        <taxon>Babjeviella</taxon>
    </lineage>
</organism>
<evidence type="ECO:0000256" key="1">
    <source>
        <dbReference type="SAM" id="MobiDB-lite"/>
    </source>
</evidence>